<feature type="region of interest" description="Disordered" evidence="1">
    <location>
        <begin position="20"/>
        <end position="46"/>
    </location>
</feature>
<dbReference type="HOGENOM" id="CLU_152862_0_0_1"/>
<protein>
    <submittedName>
        <fullName evidence="2">Uncharacterized protein</fullName>
    </submittedName>
</protein>
<name>M1D881_SOLTU</name>
<evidence type="ECO:0000313" key="2">
    <source>
        <dbReference type="EnsemblPlants" id="PGSC0003DMT400084865"/>
    </source>
</evidence>
<accession>M1D881</accession>
<sequence length="140" mass="16033">MLITDVKMLICGIRGKRVRQGHNKANRSEKKLKKLKESKVGTFQSHSATRRVDLQLAQSSSMRAHGQVQLGEQTSGSVTRRRDRRCRSRSPNVTEQVSEKPHQEGEKMSIRRIADQFGKLDSLHRKLQNNLLKNTCREGE</sequence>
<organism evidence="2 3">
    <name type="scientific">Solanum tuberosum</name>
    <name type="common">Potato</name>
    <dbReference type="NCBI Taxonomy" id="4113"/>
    <lineage>
        <taxon>Eukaryota</taxon>
        <taxon>Viridiplantae</taxon>
        <taxon>Streptophyta</taxon>
        <taxon>Embryophyta</taxon>
        <taxon>Tracheophyta</taxon>
        <taxon>Spermatophyta</taxon>
        <taxon>Magnoliopsida</taxon>
        <taxon>eudicotyledons</taxon>
        <taxon>Gunneridae</taxon>
        <taxon>Pentapetalae</taxon>
        <taxon>asterids</taxon>
        <taxon>lamiids</taxon>
        <taxon>Solanales</taxon>
        <taxon>Solanaceae</taxon>
        <taxon>Solanoideae</taxon>
        <taxon>Solaneae</taxon>
        <taxon>Solanum</taxon>
    </lineage>
</organism>
<dbReference type="EnsemblPlants" id="PGSC0003DMT400084865">
    <property type="protein sequence ID" value="PGSC0003DMT400084865"/>
    <property type="gene ID" value="PGSC0003DMG400034436"/>
</dbReference>
<feature type="compositionally biased region" description="Basic and acidic residues" evidence="1">
    <location>
        <begin position="97"/>
        <end position="107"/>
    </location>
</feature>
<dbReference type="PaxDb" id="4113-PGSC0003DMT400084865"/>
<dbReference type="Gramene" id="PGSC0003DMT400084865">
    <property type="protein sequence ID" value="PGSC0003DMT400084865"/>
    <property type="gene ID" value="PGSC0003DMG400034436"/>
</dbReference>
<feature type="region of interest" description="Disordered" evidence="1">
    <location>
        <begin position="59"/>
        <end position="107"/>
    </location>
</feature>
<reference evidence="2" key="2">
    <citation type="submission" date="2015-06" db="UniProtKB">
        <authorList>
            <consortium name="EnsemblPlants"/>
        </authorList>
    </citation>
    <scope>IDENTIFICATION</scope>
    <source>
        <strain evidence="2">DM1-3 516 R44</strain>
    </source>
</reference>
<evidence type="ECO:0000313" key="3">
    <source>
        <dbReference type="Proteomes" id="UP000011115"/>
    </source>
</evidence>
<keyword evidence="3" id="KW-1185">Reference proteome</keyword>
<dbReference type="Proteomes" id="UP000011115">
    <property type="component" value="Unassembled WGS sequence"/>
</dbReference>
<evidence type="ECO:0000256" key="1">
    <source>
        <dbReference type="SAM" id="MobiDB-lite"/>
    </source>
</evidence>
<proteinExistence type="predicted"/>
<reference evidence="3" key="1">
    <citation type="journal article" date="2011" name="Nature">
        <title>Genome sequence and analysis of the tuber crop potato.</title>
        <authorList>
            <consortium name="The Potato Genome Sequencing Consortium"/>
        </authorList>
    </citation>
    <scope>NUCLEOTIDE SEQUENCE [LARGE SCALE GENOMIC DNA]</scope>
    <source>
        <strain evidence="3">cv. DM1-3 516 R44</strain>
    </source>
</reference>
<feature type="compositionally biased region" description="Basic residues" evidence="1">
    <location>
        <begin position="20"/>
        <end position="36"/>
    </location>
</feature>
<dbReference type="AlphaFoldDB" id="M1D881"/>
<dbReference type="InParanoid" id="M1D881"/>
<feature type="compositionally biased region" description="Basic residues" evidence="1">
    <location>
        <begin position="79"/>
        <end position="88"/>
    </location>
</feature>